<organism evidence="2 3">
    <name type="scientific">Saonia flava</name>
    <dbReference type="NCBI Taxonomy" id="523696"/>
    <lineage>
        <taxon>Bacteria</taxon>
        <taxon>Pseudomonadati</taxon>
        <taxon>Bacteroidota</taxon>
        <taxon>Flavobacteriia</taxon>
        <taxon>Flavobacteriales</taxon>
        <taxon>Flavobacteriaceae</taxon>
        <taxon>Saonia</taxon>
    </lineage>
</organism>
<dbReference type="InterPro" id="IPR010321">
    <property type="entry name" value="DUF922"/>
</dbReference>
<comment type="caution">
    <text evidence="2">The sequence shown here is derived from an EMBL/GenBank/DDBJ whole genome shotgun (WGS) entry which is preliminary data.</text>
</comment>
<feature type="signal peptide" evidence="1">
    <location>
        <begin position="1"/>
        <end position="18"/>
    </location>
</feature>
<gene>
    <name evidence="2" type="ORF">GGR42_000984</name>
</gene>
<dbReference type="EMBL" id="JAATJJ010000001">
    <property type="protein sequence ID" value="NJB70522.1"/>
    <property type="molecule type" value="Genomic_DNA"/>
</dbReference>
<sequence length="172" mass="20136">MKKIVLLVLLSTSLSSYCQILDTIPWAKGRGLTWKDFRAKPKVGSNAAAVTASGITYSFSSLARGSEVEVEFKVNTFFYPDKSWYKKEVCDDIILSHEQLHFDISELFARKFKKRLNELTFTLKIKEEVRTIYKDILKELSDFQELYDWETNFSRDTEKQLEWNKKVAELLE</sequence>
<keyword evidence="1" id="KW-0732">Signal</keyword>
<evidence type="ECO:0008006" key="4">
    <source>
        <dbReference type="Google" id="ProtNLM"/>
    </source>
</evidence>
<keyword evidence="3" id="KW-1185">Reference proteome</keyword>
<dbReference type="Proteomes" id="UP000590442">
    <property type="component" value="Unassembled WGS sequence"/>
</dbReference>
<name>A0A846QVC3_9FLAO</name>
<dbReference type="AlphaFoldDB" id="A0A846QVC3"/>
<accession>A0A846QVC3</accession>
<evidence type="ECO:0000256" key="1">
    <source>
        <dbReference type="SAM" id="SignalP"/>
    </source>
</evidence>
<evidence type="ECO:0000313" key="2">
    <source>
        <dbReference type="EMBL" id="NJB70522.1"/>
    </source>
</evidence>
<protein>
    <recommendedName>
        <fullName evidence="4">DUF922 domain-containing protein</fullName>
    </recommendedName>
</protein>
<feature type="chain" id="PRO_5032437360" description="DUF922 domain-containing protein" evidence="1">
    <location>
        <begin position="19"/>
        <end position="172"/>
    </location>
</feature>
<dbReference type="Pfam" id="PF06037">
    <property type="entry name" value="DUF922"/>
    <property type="match status" value="1"/>
</dbReference>
<reference evidence="2 3" key="1">
    <citation type="submission" date="2020-03" db="EMBL/GenBank/DDBJ databases">
        <title>Genomic Encyclopedia of Type Strains, Phase IV (KMG-IV): sequencing the most valuable type-strain genomes for metagenomic binning, comparative biology and taxonomic classification.</title>
        <authorList>
            <person name="Goeker M."/>
        </authorList>
    </citation>
    <scope>NUCLEOTIDE SEQUENCE [LARGE SCALE GENOMIC DNA]</scope>
    <source>
        <strain evidence="2 3">DSM 29762</strain>
    </source>
</reference>
<evidence type="ECO:0000313" key="3">
    <source>
        <dbReference type="Proteomes" id="UP000590442"/>
    </source>
</evidence>
<proteinExistence type="predicted"/>